<keyword evidence="1" id="KW-0808">Transferase</keyword>
<sequence length="398" mass="43236">MSWTDDRTRPIARGVLARFGPMGGTGEEHPRYEVFIGLFWSSIWLFWLIQPFADAWRNPDPFTSTVGMAAVLAFALVYCWHFLHRSAIFSDHARTQVAHWRSAANLGRYALLVALAVLCIVTIGQSGTTAAIFTAISGMWTFPLRVAVCLSAVYGVLYAVSWSKVPGWHADPGSLVGLGFATVAVFAGALANRRQRALDESRLENAQLAIQAERNRMARDLHDILGHSLTVITIKAELAGRLLDVDPERARTEVADLERLSRAALTDVRRAVEGFREISLAGEITRAKSALESAGIDAEVPRALDEVPEDVQEVFAWTVRESVTNVLRHSQATRCEIEVGPGRITVRDNGIGVTSPTGGNGLTGLRERARLAGATLTLAPVQPHGLAVSMAVPGEGNR</sequence>
<feature type="transmembrane region" description="Helical" evidence="4">
    <location>
        <begin position="142"/>
        <end position="161"/>
    </location>
</feature>
<gene>
    <name evidence="6" type="ORF">G9U51_16785</name>
</gene>
<evidence type="ECO:0000313" key="7">
    <source>
        <dbReference type="Proteomes" id="UP000744769"/>
    </source>
</evidence>
<dbReference type="GO" id="GO:0046983">
    <property type="term" value="F:protein dimerization activity"/>
    <property type="evidence" value="ECO:0007669"/>
    <property type="project" value="InterPro"/>
</dbReference>
<dbReference type="InterPro" id="IPR036890">
    <property type="entry name" value="HATPase_C_sf"/>
</dbReference>
<keyword evidence="4" id="KW-1133">Transmembrane helix</keyword>
<reference evidence="6" key="1">
    <citation type="submission" date="2020-03" db="EMBL/GenBank/DDBJ databases">
        <title>Draft sequencing of Calidifontibacter sp. DB0510.</title>
        <authorList>
            <person name="Kim D.-U."/>
        </authorList>
    </citation>
    <scope>NUCLEOTIDE SEQUENCE</scope>
    <source>
        <strain evidence="6">DB0510</strain>
    </source>
</reference>
<evidence type="ECO:0000313" key="6">
    <source>
        <dbReference type="EMBL" id="NHN57425.1"/>
    </source>
</evidence>
<name>A0A967B4Y0_9MICO</name>
<evidence type="ECO:0000256" key="2">
    <source>
        <dbReference type="ARBA" id="ARBA00022777"/>
    </source>
</evidence>
<evidence type="ECO:0000256" key="1">
    <source>
        <dbReference type="ARBA" id="ARBA00022679"/>
    </source>
</evidence>
<dbReference type="PANTHER" id="PTHR24421:SF63">
    <property type="entry name" value="SENSOR HISTIDINE KINASE DESK"/>
    <property type="match status" value="1"/>
</dbReference>
<proteinExistence type="predicted"/>
<dbReference type="PANTHER" id="PTHR24421">
    <property type="entry name" value="NITRATE/NITRITE SENSOR PROTEIN NARX-RELATED"/>
    <property type="match status" value="1"/>
</dbReference>
<dbReference type="CDD" id="cd16917">
    <property type="entry name" value="HATPase_UhpB-NarQ-NarX-like"/>
    <property type="match status" value="1"/>
</dbReference>
<dbReference type="Pfam" id="PF07730">
    <property type="entry name" value="HisKA_3"/>
    <property type="match status" value="1"/>
</dbReference>
<protein>
    <submittedName>
        <fullName evidence="6">Sensor histidine kinase</fullName>
    </submittedName>
</protein>
<dbReference type="GO" id="GO:0000155">
    <property type="term" value="F:phosphorelay sensor kinase activity"/>
    <property type="evidence" value="ECO:0007669"/>
    <property type="project" value="InterPro"/>
</dbReference>
<dbReference type="RefSeq" id="WP_166198744.1">
    <property type="nucleotide sequence ID" value="NZ_JAAOIV010000017.1"/>
</dbReference>
<keyword evidence="7" id="KW-1185">Reference proteome</keyword>
<feature type="transmembrane region" description="Helical" evidence="4">
    <location>
        <begin position="32"/>
        <end position="49"/>
    </location>
</feature>
<evidence type="ECO:0000256" key="4">
    <source>
        <dbReference type="SAM" id="Phobius"/>
    </source>
</evidence>
<dbReference type="EMBL" id="JAAOIV010000017">
    <property type="protein sequence ID" value="NHN57425.1"/>
    <property type="molecule type" value="Genomic_DNA"/>
</dbReference>
<keyword evidence="3" id="KW-0902">Two-component regulatory system</keyword>
<organism evidence="6 7">
    <name type="scientific">Metallococcus carri</name>
    <dbReference type="NCBI Taxonomy" id="1656884"/>
    <lineage>
        <taxon>Bacteria</taxon>
        <taxon>Bacillati</taxon>
        <taxon>Actinomycetota</taxon>
        <taxon>Actinomycetes</taxon>
        <taxon>Micrococcales</taxon>
        <taxon>Dermacoccaceae</taxon>
        <taxon>Metallococcus</taxon>
    </lineage>
</organism>
<dbReference type="AlphaFoldDB" id="A0A967B4Y0"/>
<dbReference type="SUPFAM" id="SSF55874">
    <property type="entry name" value="ATPase domain of HSP90 chaperone/DNA topoisomerase II/histidine kinase"/>
    <property type="match status" value="1"/>
</dbReference>
<evidence type="ECO:0000256" key="3">
    <source>
        <dbReference type="ARBA" id="ARBA00023012"/>
    </source>
</evidence>
<accession>A0A967B4Y0</accession>
<keyword evidence="4" id="KW-0812">Transmembrane</keyword>
<dbReference type="Gene3D" id="1.20.5.1930">
    <property type="match status" value="1"/>
</dbReference>
<feature type="domain" description="Signal transduction histidine kinase subgroup 3 dimerisation and phosphoacceptor" evidence="5">
    <location>
        <begin position="213"/>
        <end position="278"/>
    </location>
</feature>
<feature type="transmembrane region" description="Helical" evidence="4">
    <location>
        <begin position="61"/>
        <end position="83"/>
    </location>
</feature>
<dbReference type="GO" id="GO:0016020">
    <property type="term" value="C:membrane"/>
    <property type="evidence" value="ECO:0007669"/>
    <property type="project" value="InterPro"/>
</dbReference>
<comment type="caution">
    <text evidence="6">The sequence shown here is derived from an EMBL/GenBank/DDBJ whole genome shotgun (WGS) entry which is preliminary data.</text>
</comment>
<dbReference type="InterPro" id="IPR050482">
    <property type="entry name" value="Sensor_HK_TwoCompSys"/>
</dbReference>
<feature type="transmembrane region" description="Helical" evidence="4">
    <location>
        <begin position="173"/>
        <end position="192"/>
    </location>
</feature>
<dbReference type="InterPro" id="IPR011712">
    <property type="entry name" value="Sig_transdc_His_kin_sub3_dim/P"/>
</dbReference>
<dbReference type="Gene3D" id="3.30.565.10">
    <property type="entry name" value="Histidine kinase-like ATPase, C-terminal domain"/>
    <property type="match status" value="1"/>
</dbReference>
<keyword evidence="4" id="KW-0472">Membrane</keyword>
<evidence type="ECO:0000259" key="5">
    <source>
        <dbReference type="Pfam" id="PF07730"/>
    </source>
</evidence>
<feature type="transmembrane region" description="Helical" evidence="4">
    <location>
        <begin position="109"/>
        <end position="135"/>
    </location>
</feature>
<dbReference type="Proteomes" id="UP000744769">
    <property type="component" value="Unassembled WGS sequence"/>
</dbReference>
<keyword evidence="2 6" id="KW-0418">Kinase</keyword>